<evidence type="ECO:0000256" key="7">
    <source>
        <dbReference type="ARBA" id="ARBA00022679"/>
    </source>
</evidence>
<dbReference type="GO" id="GO:0005886">
    <property type="term" value="C:plasma membrane"/>
    <property type="evidence" value="ECO:0007669"/>
    <property type="project" value="UniProtKB-SubCell"/>
</dbReference>
<dbReference type="InterPro" id="IPR003660">
    <property type="entry name" value="HAMP_dom"/>
</dbReference>
<dbReference type="SUPFAM" id="SSF55874">
    <property type="entry name" value="ATPase domain of HSP90 chaperone/DNA topoisomerase II/histidine kinase"/>
    <property type="match status" value="1"/>
</dbReference>
<evidence type="ECO:0000259" key="15">
    <source>
        <dbReference type="PROSITE" id="PS50109"/>
    </source>
</evidence>
<evidence type="ECO:0000256" key="11">
    <source>
        <dbReference type="ARBA" id="ARBA00022840"/>
    </source>
</evidence>
<dbReference type="InterPro" id="IPR003594">
    <property type="entry name" value="HATPase_dom"/>
</dbReference>
<evidence type="ECO:0000256" key="13">
    <source>
        <dbReference type="ARBA" id="ARBA00023012"/>
    </source>
</evidence>
<reference evidence="17" key="1">
    <citation type="submission" date="2021-04" db="EMBL/GenBank/DDBJ databases">
        <authorList>
            <person name="Vanwijnsberghe S."/>
        </authorList>
    </citation>
    <scope>NUCLEOTIDE SEQUENCE</scope>
    <source>
        <strain evidence="17">LMG 31841</strain>
    </source>
</reference>
<evidence type="ECO:0000256" key="1">
    <source>
        <dbReference type="ARBA" id="ARBA00000085"/>
    </source>
</evidence>
<dbReference type="EMBL" id="CAJQZC010000016">
    <property type="protein sequence ID" value="CAG4926074.1"/>
    <property type="molecule type" value="Genomic_DNA"/>
</dbReference>
<evidence type="ECO:0000313" key="17">
    <source>
        <dbReference type="EMBL" id="CAG4926074.1"/>
    </source>
</evidence>
<dbReference type="AlphaFoldDB" id="A0A9N8X421"/>
<dbReference type="EC" id="2.7.13.3" evidence="3"/>
<keyword evidence="7 17" id="KW-0808">Transferase</keyword>
<name>A0A9N8X421_9BURK</name>
<dbReference type="GO" id="GO:0000155">
    <property type="term" value="F:phosphorelay sensor kinase activity"/>
    <property type="evidence" value="ECO:0007669"/>
    <property type="project" value="InterPro"/>
</dbReference>
<comment type="caution">
    <text evidence="17">The sequence shown here is derived from an EMBL/GenBank/DDBJ whole genome shotgun (WGS) entry which is preliminary data.</text>
</comment>
<keyword evidence="12" id="KW-1133">Transmembrane helix</keyword>
<feature type="domain" description="HAMP" evidence="16">
    <location>
        <begin position="178"/>
        <end position="230"/>
    </location>
</feature>
<keyword evidence="10" id="KW-0418">Kinase</keyword>
<keyword evidence="14" id="KW-0472">Membrane</keyword>
<evidence type="ECO:0000256" key="6">
    <source>
        <dbReference type="ARBA" id="ARBA00022553"/>
    </source>
</evidence>
<dbReference type="InterPro" id="IPR036890">
    <property type="entry name" value="HATPase_C_sf"/>
</dbReference>
<dbReference type="Pfam" id="PF00672">
    <property type="entry name" value="HAMP"/>
    <property type="match status" value="1"/>
</dbReference>
<feature type="domain" description="Histidine kinase" evidence="15">
    <location>
        <begin position="238"/>
        <end position="438"/>
    </location>
</feature>
<dbReference type="CDD" id="cd00082">
    <property type="entry name" value="HisKA"/>
    <property type="match status" value="1"/>
</dbReference>
<keyword evidence="18" id="KW-1185">Reference proteome</keyword>
<keyword evidence="8" id="KW-0812">Transmembrane</keyword>
<evidence type="ECO:0000259" key="16">
    <source>
        <dbReference type="PROSITE" id="PS50885"/>
    </source>
</evidence>
<dbReference type="PROSITE" id="PS50885">
    <property type="entry name" value="HAMP"/>
    <property type="match status" value="1"/>
</dbReference>
<evidence type="ECO:0000313" key="18">
    <source>
        <dbReference type="Proteomes" id="UP000789704"/>
    </source>
</evidence>
<keyword evidence="13" id="KW-0902">Two-component regulatory system</keyword>
<sequence length="438" mass="48002">MMSARWTRWPRSLFAQLTLILFLGLLVAQALSFSLTLYERDDAFSTMMTGYVDHEVSISVAFLDHLPASERAQWLAQLARRSYSFILGPGVSGPPPTDGRATNVAAAITRGLEQRYPLTVNAVPDRQEHLQMHLRLSDGSPLTIDIRPQPAIPVSPWLPLSMLGQWIALGVCTWLAVRIATRPLKDLAQAADTLGPDMKTTRLAEGGPTEVAHAAKAFNAMQDRISTYMTERIQILAAISHDLQTPITRMRLRADLMDDTEQQGKFQQDLKEMEALVREGVTYARTLHGAAEAPRRIDPDALLESMVSDYLDAGQTVTLQGRIGTSLLARPQALHRILGNLVDNALKYSGASDIVIDASRPDEVTISVLDRGPGIPDDEIEAVFQPFYRVEASRNRDSGGTGLGLAIARQLALAMNAILSLQNRAGGGLEARLTLPRQ</sequence>
<dbReference type="GO" id="GO:0005524">
    <property type="term" value="F:ATP binding"/>
    <property type="evidence" value="ECO:0007669"/>
    <property type="project" value="UniProtKB-KW"/>
</dbReference>
<dbReference type="SMART" id="SM00388">
    <property type="entry name" value="HisKA"/>
    <property type="match status" value="1"/>
</dbReference>
<evidence type="ECO:0000256" key="9">
    <source>
        <dbReference type="ARBA" id="ARBA00022741"/>
    </source>
</evidence>
<proteinExistence type="predicted"/>
<dbReference type="InterPro" id="IPR003661">
    <property type="entry name" value="HisK_dim/P_dom"/>
</dbReference>
<evidence type="ECO:0000256" key="8">
    <source>
        <dbReference type="ARBA" id="ARBA00022692"/>
    </source>
</evidence>
<dbReference type="PANTHER" id="PTHR44936:SF5">
    <property type="entry name" value="SENSOR HISTIDINE KINASE ENVZ"/>
    <property type="match status" value="1"/>
</dbReference>
<dbReference type="Gene3D" id="1.10.287.130">
    <property type="match status" value="1"/>
</dbReference>
<dbReference type="PROSITE" id="PS50109">
    <property type="entry name" value="HIS_KIN"/>
    <property type="match status" value="1"/>
</dbReference>
<dbReference type="Gene3D" id="3.30.565.10">
    <property type="entry name" value="Histidine kinase-like ATPase, C-terminal domain"/>
    <property type="match status" value="1"/>
</dbReference>
<dbReference type="InterPro" id="IPR050980">
    <property type="entry name" value="2C_sensor_his_kinase"/>
</dbReference>
<dbReference type="InterPro" id="IPR036097">
    <property type="entry name" value="HisK_dim/P_sf"/>
</dbReference>
<dbReference type="SUPFAM" id="SSF47384">
    <property type="entry name" value="Homodimeric domain of signal transducing histidine kinase"/>
    <property type="match status" value="1"/>
</dbReference>
<keyword evidence="9" id="KW-0547">Nucleotide-binding</keyword>
<keyword evidence="4" id="KW-1003">Cell membrane</keyword>
<comment type="catalytic activity">
    <reaction evidence="1">
        <text>ATP + protein L-histidine = ADP + protein N-phospho-L-histidine.</text>
        <dbReference type="EC" id="2.7.13.3"/>
    </reaction>
</comment>
<dbReference type="InterPro" id="IPR004358">
    <property type="entry name" value="Sig_transdc_His_kin-like_C"/>
</dbReference>
<dbReference type="Pfam" id="PF02518">
    <property type="entry name" value="HATPase_c"/>
    <property type="match status" value="1"/>
</dbReference>
<evidence type="ECO:0000256" key="4">
    <source>
        <dbReference type="ARBA" id="ARBA00022475"/>
    </source>
</evidence>
<accession>A0A9N8X421</accession>
<evidence type="ECO:0000256" key="3">
    <source>
        <dbReference type="ARBA" id="ARBA00012438"/>
    </source>
</evidence>
<dbReference type="RefSeq" id="WP_228883735.1">
    <property type="nucleotide sequence ID" value="NZ_CAJQYX010000031.1"/>
</dbReference>
<dbReference type="Pfam" id="PF00512">
    <property type="entry name" value="HisKA"/>
    <property type="match status" value="1"/>
</dbReference>
<dbReference type="PRINTS" id="PR00344">
    <property type="entry name" value="BCTRLSENSOR"/>
</dbReference>
<keyword evidence="11" id="KW-0067">ATP-binding</keyword>
<organism evidence="17 18">
    <name type="scientific">Paraburkholderia saeva</name>
    <dbReference type="NCBI Taxonomy" id="2777537"/>
    <lineage>
        <taxon>Bacteria</taxon>
        <taxon>Pseudomonadati</taxon>
        <taxon>Pseudomonadota</taxon>
        <taxon>Betaproteobacteria</taxon>
        <taxon>Burkholderiales</taxon>
        <taxon>Burkholderiaceae</taxon>
        <taxon>Paraburkholderia</taxon>
    </lineage>
</organism>
<keyword evidence="6" id="KW-0597">Phosphoprotein</keyword>
<evidence type="ECO:0000256" key="2">
    <source>
        <dbReference type="ARBA" id="ARBA00004429"/>
    </source>
</evidence>
<dbReference type="CDD" id="cd06225">
    <property type="entry name" value="HAMP"/>
    <property type="match status" value="1"/>
</dbReference>
<gene>
    <name evidence="17" type="primary">sasA_9</name>
    <name evidence="17" type="ORF">LMG31841_05550</name>
</gene>
<comment type="subcellular location">
    <subcellularLocation>
        <location evidence="2">Cell inner membrane</location>
        <topology evidence="2">Multi-pass membrane protein</topology>
    </subcellularLocation>
</comment>
<keyword evidence="5" id="KW-0997">Cell inner membrane</keyword>
<evidence type="ECO:0000256" key="5">
    <source>
        <dbReference type="ARBA" id="ARBA00022519"/>
    </source>
</evidence>
<evidence type="ECO:0000256" key="12">
    <source>
        <dbReference type="ARBA" id="ARBA00022989"/>
    </source>
</evidence>
<dbReference type="PANTHER" id="PTHR44936">
    <property type="entry name" value="SENSOR PROTEIN CREC"/>
    <property type="match status" value="1"/>
</dbReference>
<evidence type="ECO:0000256" key="14">
    <source>
        <dbReference type="ARBA" id="ARBA00023136"/>
    </source>
</evidence>
<dbReference type="Proteomes" id="UP000789704">
    <property type="component" value="Unassembled WGS sequence"/>
</dbReference>
<protein>
    <recommendedName>
        <fullName evidence="3">histidine kinase</fullName>
        <ecNumber evidence="3">2.7.13.3</ecNumber>
    </recommendedName>
</protein>
<dbReference type="SMART" id="SM00387">
    <property type="entry name" value="HATPase_c"/>
    <property type="match status" value="1"/>
</dbReference>
<evidence type="ECO:0000256" key="10">
    <source>
        <dbReference type="ARBA" id="ARBA00022777"/>
    </source>
</evidence>
<dbReference type="InterPro" id="IPR005467">
    <property type="entry name" value="His_kinase_dom"/>
</dbReference>
<dbReference type="SMART" id="SM00304">
    <property type="entry name" value="HAMP"/>
    <property type="match status" value="1"/>
</dbReference>